<keyword evidence="7" id="KW-1185">Reference proteome</keyword>
<keyword evidence="5" id="KW-0472">Membrane</keyword>
<dbReference type="Pfam" id="PF04930">
    <property type="entry name" value="FUN14"/>
    <property type="match status" value="1"/>
</dbReference>
<evidence type="ECO:0000256" key="1">
    <source>
        <dbReference type="ARBA" id="ARBA00004374"/>
    </source>
</evidence>
<sequence>MKFGPKLANRKERKIAESKLGFLKFWCSSNKKKRECMTFSKPPDRDMTNNKKSIVDEILGDLSKSSAIKQIALGTTSGWLTGYVTMKAGKLAAIAIGGGILILQIAQHKGYININWDKIYKTTDKMIDKFEKEATGKGPDMMDKVTRYVDRKLDKAEDMLKSNERKARRWYHTFINNNGHGGYQLQELHLFMASFAAGVTFGFATA</sequence>
<comment type="subcellular location">
    <subcellularLocation>
        <location evidence="1">Mitochondrion outer membrane</location>
        <topology evidence="1">Multi-pass membrane protein</topology>
    </subcellularLocation>
</comment>
<evidence type="ECO:0008006" key="8">
    <source>
        <dbReference type="Google" id="ProtNLM"/>
    </source>
</evidence>
<evidence type="ECO:0000256" key="4">
    <source>
        <dbReference type="ARBA" id="ARBA00022989"/>
    </source>
</evidence>
<evidence type="ECO:0000256" key="2">
    <source>
        <dbReference type="ARBA" id="ARBA00009160"/>
    </source>
</evidence>
<protein>
    <recommendedName>
        <fullName evidence="8">FUN14 domain-containing protein 1</fullName>
    </recommendedName>
</protein>
<accession>A0ABR1AEV3</accession>
<reference evidence="6 7" key="1">
    <citation type="submission" date="2023-09" db="EMBL/GenBank/DDBJ databases">
        <title>Genomes of two closely related lineages of the louse Polyplax serrata with different host specificities.</title>
        <authorList>
            <person name="Martinu J."/>
            <person name="Tarabai H."/>
            <person name="Stefka J."/>
            <person name="Hypsa V."/>
        </authorList>
    </citation>
    <scope>NUCLEOTIDE SEQUENCE [LARGE SCALE GENOMIC DNA]</scope>
    <source>
        <strain evidence="6">98ZLc_SE</strain>
    </source>
</reference>
<name>A0ABR1AEV3_POLSC</name>
<comment type="similarity">
    <text evidence="2">Belongs to the FUN14 family.</text>
</comment>
<dbReference type="PANTHER" id="PTHR21346:SF0">
    <property type="entry name" value="RE45833P"/>
    <property type="match status" value="1"/>
</dbReference>
<keyword evidence="4" id="KW-1133">Transmembrane helix</keyword>
<comment type="caution">
    <text evidence="6">The sequence shown here is derived from an EMBL/GenBank/DDBJ whole genome shotgun (WGS) entry which is preliminary data.</text>
</comment>
<gene>
    <name evidence="6" type="ORF">RUM44_002461</name>
</gene>
<evidence type="ECO:0000256" key="3">
    <source>
        <dbReference type="ARBA" id="ARBA00022692"/>
    </source>
</evidence>
<dbReference type="InterPro" id="IPR007014">
    <property type="entry name" value="FUN14"/>
</dbReference>
<dbReference type="Proteomes" id="UP001359485">
    <property type="component" value="Unassembled WGS sequence"/>
</dbReference>
<keyword evidence="3" id="KW-0812">Transmembrane</keyword>
<evidence type="ECO:0000313" key="7">
    <source>
        <dbReference type="Proteomes" id="UP001359485"/>
    </source>
</evidence>
<evidence type="ECO:0000256" key="5">
    <source>
        <dbReference type="ARBA" id="ARBA00023136"/>
    </source>
</evidence>
<dbReference type="PANTHER" id="PTHR21346">
    <property type="entry name" value="FUN14 DOMAIN CONTAINING"/>
    <property type="match status" value="1"/>
</dbReference>
<organism evidence="6 7">
    <name type="scientific">Polyplax serrata</name>
    <name type="common">Common mouse louse</name>
    <dbReference type="NCBI Taxonomy" id="468196"/>
    <lineage>
        <taxon>Eukaryota</taxon>
        <taxon>Metazoa</taxon>
        <taxon>Ecdysozoa</taxon>
        <taxon>Arthropoda</taxon>
        <taxon>Hexapoda</taxon>
        <taxon>Insecta</taxon>
        <taxon>Pterygota</taxon>
        <taxon>Neoptera</taxon>
        <taxon>Paraneoptera</taxon>
        <taxon>Psocodea</taxon>
        <taxon>Troctomorpha</taxon>
        <taxon>Phthiraptera</taxon>
        <taxon>Anoplura</taxon>
        <taxon>Polyplacidae</taxon>
        <taxon>Polyplax</taxon>
    </lineage>
</organism>
<evidence type="ECO:0000313" key="6">
    <source>
        <dbReference type="EMBL" id="KAK6618019.1"/>
    </source>
</evidence>
<dbReference type="EMBL" id="JAWJWF010000050">
    <property type="protein sequence ID" value="KAK6618019.1"/>
    <property type="molecule type" value="Genomic_DNA"/>
</dbReference>
<proteinExistence type="inferred from homology"/>